<dbReference type="InterPro" id="IPR009057">
    <property type="entry name" value="Homeodomain-like_sf"/>
</dbReference>
<keyword evidence="4 15" id="KW-0489">Methyltransferase</keyword>
<keyword evidence="15" id="KW-0238">DNA-binding</keyword>
<feature type="binding site" evidence="13">
    <location>
        <position position="86"/>
    </location>
    <ligand>
        <name>Zn(2+)</name>
        <dbReference type="ChEBI" id="CHEBI:29105"/>
    </ligand>
</feature>
<dbReference type="InterPro" id="IPR001497">
    <property type="entry name" value="MethylDNA_cys_MeTrfase_AS"/>
</dbReference>
<dbReference type="InterPro" id="IPR016221">
    <property type="entry name" value="Bifunct_regulatory_prot_Ada"/>
</dbReference>
<dbReference type="InterPro" id="IPR036217">
    <property type="entry name" value="MethylDNA_cys_MeTrfase_DNAb"/>
</dbReference>
<comment type="similarity">
    <text evidence="2">Belongs to the MGMT family.</text>
</comment>
<dbReference type="GO" id="GO:0006281">
    <property type="term" value="P:DNA repair"/>
    <property type="evidence" value="ECO:0007669"/>
    <property type="project" value="UniProtKB-KW"/>
</dbReference>
<protein>
    <recommendedName>
        <fullName evidence="3">methylated-DNA--[protein]-cysteine S-methyltransferase</fullName>
        <ecNumber evidence="3">2.1.1.63</ecNumber>
    </recommendedName>
</protein>
<evidence type="ECO:0000256" key="11">
    <source>
        <dbReference type="ARBA" id="ARBA00049348"/>
    </source>
</evidence>
<evidence type="ECO:0000313" key="15">
    <source>
        <dbReference type="EMBL" id="QGY05750.1"/>
    </source>
</evidence>
<accession>A0A6B9FT29</accession>
<dbReference type="PROSITE" id="PS01124">
    <property type="entry name" value="HTH_ARAC_FAMILY_2"/>
    <property type="match status" value="1"/>
</dbReference>
<gene>
    <name evidence="15" type="primary">ada</name>
    <name evidence="15" type="ORF">MMSR116_30515</name>
</gene>
<evidence type="ECO:0000256" key="13">
    <source>
        <dbReference type="PIRSR" id="PIRSR000409-3"/>
    </source>
</evidence>
<keyword evidence="5 15" id="KW-0808">Transferase</keyword>
<dbReference type="KEGG" id="mmes:MMSR116_30515"/>
<evidence type="ECO:0000313" key="16">
    <source>
        <dbReference type="Proteomes" id="UP000012488"/>
    </source>
</evidence>
<dbReference type="InterPro" id="IPR014048">
    <property type="entry name" value="MethylDNA_cys_MeTrfase_DNA-bd"/>
</dbReference>
<dbReference type="InterPro" id="IPR036388">
    <property type="entry name" value="WH-like_DNA-bd_sf"/>
</dbReference>
<keyword evidence="7" id="KW-0805">Transcription regulation</keyword>
<dbReference type="InterPro" id="IPR036631">
    <property type="entry name" value="MGMT_N_sf"/>
</dbReference>
<feature type="active site" description="Nucleophile; methyl group acceptor from methylphosphotriester" evidence="12">
    <location>
        <position position="55"/>
    </location>
</feature>
<dbReference type="PANTHER" id="PTHR10815:SF14">
    <property type="entry name" value="BIFUNCTIONAL TRANSCRIPTIONAL ACTIVATOR_DNA REPAIR ENZYME ADA"/>
    <property type="match status" value="1"/>
</dbReference>
<comment type="catalytic activity">
    <reaction evidence="11">
        <text>a 6-O-methyl-2'-deoxyguanosine in DNA + L-cysteinyl-[protein] = S-methyl-L-cysteinyl-[protein] + a 2'-deoxyguanosine in DNA</text>
        <dbReference type="Rhea" id="RHEA:24000"/>
        <dbReference type="Rhea" id="RHEA-COMP:10131"/>
        <dbReference type="Rhea" id="RHEA-COMP:10132"/>
        <dbReference type="Rhea" id="RHEA-COMP:11367"/>
        <dbReference type="Rhea" id="RHEA-COMP:11368"/>
        <dbReference type="ChEBI" id="CHEBI:29950"/>
        <dbReference type="ChEBI" id="CHEBI:82612"/>
        <dbReference type="ChEBI" id="CHEBI:85445"/>
        <dbReference type="ChEBI" id="CHEBI:85448"/>
        <dbReference type="EC" id="2.1.1.63"/>
    </reaction>
</comment>
<dbReference type="InterPro" id="IPR004026">
    <property type="entry name" value="Ada_DNA_repair_Zn-bd"/>
</dbReference>
<evidence type="ECO:0000256" key="8">
    <source>
        <dbReference type="ARBA" id="ARBA00023159"/>
    </source>
</evidence>
<evidence type="ECO:0000256" key="9">
    <source>
        <dbReference type="ARBA" id="ARBA00023163"/>
    </source>
</evidence>
<dbReference type="GO" id="GO:0008270">
    <property type="term" value="F:zinc ion binding"/>
    <property type="evidence" value="ECO:0007669"/>
    <property type="project" value="InterPro"/>
</dbReference>
<comment type="catalytic activity">
    <reaction evidence="1">
        <text>a 4-O-methyl-thymidine in DNA + L-cysteinyl-[protein] = a thymidine in DNA + S-methyl-L-cysteinyl-[protein]</text>
        <dbReference type="Rhea" id="RHEA:53428"/>
        <dbReference type="Rhea" id="RHEA-COMP:10131"/>
        <dbReference type="Rhea" id="RHEA-COMP:10132"/>
        <dbReference type="Rhea" id="RHEA-COMP:13555"/>
        <dbReference type="Rhea" id="RHEA-COMP:13556"/>
        <dbReference type="ChEBI" id="CHEBI:29950"/>
        <dbReference type="ChEBI" id="CHEBI:82612"/>
        <dbReference type="ChEBI" id="CHEBI:137386"/>
        <dbReference type="ChEBI" id="CHEBI:137387"/>
        <dbReference type="EC" id="2.1.1.63"/>
    </reaction>
</comment>
<dbReference type="GO" id="GO:0003908">
    <property type="term" value="F:methylated-DNA-[protein]-cysteine S-methyltransferase activity"/>
    <property type="evidence" value="ECO:0007669"/>
    <property type="project" value="UniProtKB-EC"/>
</dbReference>
<evidence type="ECO:0000256" key="1">
    <source>
        <dbReference type="ARBA" id="ARBA00001286"/>
    </source>
</evidence>
<dbReference type="InterPro" id="IPR035451">
    <property type="entry name" value="Ada-like_dom_sf"/>
</dbReference>
<feature type="binding site" evidence="13">
    <location>
        <position position="59"/>
    </location>
    <ligand>
        <name>Zn(2+)</name>
        <dbReference type="ChEBI" id="CHEBI:29105"/>
    </ligand>
</feature>
<dbReference type="Pfam" id="PF02805">
    <property type="entry name" value="Ada_Zn_binding"/>
    <property type="match status" value="1"/>
</dbReference>
<evidence type="ECO:0000256" key="7">
    <source>
        <dbReference type="ARBA" id="ARBA00023015"/>
    </source>
</evidence>
<comment type="cofactor">
    <cofactor evidence="13">
        <name>Zn(2+)</name>
        <dbReference type="ChEBI" id="CHEBI:29105"/>
    </cofactor>
    <text evidence="13">Binds 1 zinc ion per subunit.</text>
</comment>
<dbReference type="SUPFAM" id="SSF46689">
    <property type="entry name" value="Homeodomain-like"/>
    <property type="match status" value="1"/>
</dbReference>
<dbReference type="Gene3D" id="3.40.10.10">
    <property type="entry name" value="DNA Methylphosphotriester Repair Domain"/>
    <property type="match status" value="1"/>
</dbReference>
<dbReference type="SUPFAM" id="SSF46767">
    <property type="entry name" value="Methylated DNA-protein cysteine methyltransferase, C-terminal domain"/>
    <property type="match status" value="1"/>
</dbReference>
<evidence type="ECO:0000259" key="14">
    <source>
        <dbReference type="PROSITE" id="PS01124"/>
    </source>
</evidence>
<dbReference type="AlphaFoldDB" id="A0A6B9FT29"/>
<dbReference type="PIRSF" id="PIRSF000409">
    <property type="entry name" value="Ada"/>
    <property type="match status" value="1"/>
</dbReference>
<dbReference type="SMART" id="SM00342">
    <property type="entry name" value="HTH_ARAC"/>
    <property type="match status" value="1"/>
</dbReference>
<proteinExistence type="inferred from homology"/>
<dbReference type="GO" id="GO:0032259">
    <property type="term" value="P:methylation"/>
    <property type="evidence" value="ECO:0007669"/>
    <property type="project" value="UniProtKB-KW"/>
</dbReference>
<keyword evidence="10" id="KW-0234">DNA repair</keyword>
<sequence length="369" mass="38700">MPLLNAHAKPHSAAAMSFVPHSDPDDAERWAALSARDARADGRFVYAVRTTGVYCRPSCASRAARPENVSFHATCAEAEAAGFRPCRRCRPDEPGLAQRRAESVARACRMIEAAETMPTLAELAGAAGLSAYHFHRVFKAATGVTPKAYAAAHRAAVLAERLPGAASVTEALYEAGYGAASRFYAGGAPRLGMAPAAYRKGGAGLAIRFGIGACSLGAILVAATDRGVCAILLGDGPDILLRDLQDRFPGAALEGGDPTFERWMAQIVGLVEAPGEGLDLPLDIRGTAFQQRVWEALRKIPVGSTASYAEIARAIGLPAATRAVAQACGANALAVAIPCHRVVRSDGALSGYRWGVARKRALLDREAEV</sequence>
<dbReference type="GO" id="GO:0043565">
    <property type="term" value="F:sequence-specific DNA binding"/>
    <property type="evidence" value="ECO:0007669"/>
    <property type="project" value="InterPro"/>
</dbReference>
<evidence type="ECO:0000256" key="6">
    <source>
        <dbReference type="ARBA" id="ARBA00022763"/>
    </source>
</evidence>
<evidence type="ECO:0000256" key="10">
    <source>
        <dbReference type="ARBA" id="ARBA00023204"/>
    </source>
</evidence>
<feature type="domain" description="HTH araC/xylS-type" evidence="14">
    <location>
        <begin position="105"/>
        <end position="201"/>
    </location>
</feature>
<dbReference type="GO" id="GO:0003700">
    <property type="term" value="F:DNA-binding transcription factor activity"/>
    <property type="evidence" value="ECO:0007669"/>
    <property type="project" value="InterPro"/>
</dbReference>
<evidence type="ECO:0000256" key="2">
    <source>
        <dbReference type="ARBA" id="ARBA00008711"/>
    </source>
</evidence>
<dbReference type="Proteomes" id="UP000012488">
    <property type="component" value="Chromosome"/>
</dbReference>
<feature type="binding site" evidence="13">
    <location>
        <position position="55"/>
    </location>
    <ligand>
        <name>Zn(2+)</name>
        <dbReference type="ChEBI" id="CHEBI:29105"/>
    </ligand>
</feature>
<dbReference type="CDD" id="cd06445">
    <property type="entry name" value="ATase"/>
    <property type="match status" value="1"/>
</dbReference>
<dbReference type="PROSITE" id="PS00374">
    <property type="entry name" value="MGMT"/>
    <property type="match status" value="1"/>
</dbReference>
<feature type="binding site" evidence="13">
    <location>
        <position position="89"/>
    </location>
    <ligand>
        <name>Zn(2+)</name>
        <dbReference type="ChEBI" id="CHEBI:29105"/>
    </ligand>
</feature>
<dbReference type="NCBIfam" id="NF011964">
    <property type="entry name" value="PRK15435.1"/>
    <property type="match status" value="1"/>
</dbReference>
<evidence type="ECO:0000256" key="4">
    <source>
        <dbReference type="ARBA" id="ARBA00022603"/>
    </source>
</evidence>
<reference evidence="15 16" key="2">
    <citation type="journal article" date="2013" name="Genome Announc.">
        <title>Draft Genome Sequence of Methylobacterium mesophilicum Strain SR1.6/6, Isolated from Citrus sinensis.</title>
        <authorList>
            <person name="Marinho Almeida D."/>
            <person name="Dini-Andreote F."/>
            <person name="Camargo Neves A.A."/>
            <person name="Juca Ramos R.T."/>
            <person name="Andreote F.D."/>
            <person name="Carneiro A.R."/>
            <person name="Oliveira de Souza Lima A."/>
            <person name="Caracciolo Gomes de Sa P.H."/>
            <person name="Ribeiro Barbosa M.S."/>
            <person name="Araujo W.L."/>
            <person name="Silva A."/>
        </authorList>
    </citation>
    <scope>NUCLEOTIDE SEQUENCE [LARGE SCALE GENOMIC DNA]</scope>
    <source>
        <strain evidence="15 16">SR1.6/6</strain>
    </source>
</reference>
<keyword evidence="8" id="KW-0010">Activator</keyword>
<dbReference type="EMBL" id="CP043538">
    <property type="protein sequence ID" value="QGY05750.1"/>
    <property type="molecule type" value="Genomic_DNA"/>
</dbReference>
<reference evidence="15 16" key="1">
    <citation type="journal article" date="2012" name="Genet. Mol. Biol.">
        <title>Analysis of 16S rRNA and mxaF genes revealing insights into Methylobacterium niche-specific plant association.</title>
        <authorList>
            <person name="Dourado M.N."/>
            <person name="Andreote F.D."/>
            <person name="Dini-Andreote F."/>
            <person name="Conti R."/>
            <person name="Araujo J.M."/>
            <person name="Araujo W.L."/>
        </authorList>
    </citation>
    <scope>NUCLEOTIDE SEQUENCE [LARGE SCALE GENOMIC DNA]</scope>
    <source>
        <strain evidence="15 16">SR1.6/6</strain>
    </source>
</reference>
<organism evidence="15 16">
    <name type="scientific">Methylobacterium mesophilicum SR1.6/6</name>
    <dbReference type="NCBI Taxonomy" id="908290"/>
    <lineage>
        <taxon>Bacteria</taxon>
        <taxon>Pseudomonadati</taxon>
        <taxon>Pseudomonadota</taxon>
        <taxon>Alphaproteobacteria</taxon>
        <taxon>Hyphomicrobiales</taxon>
        <taxon>Methylobacteriaceae</taxon>
        <taxon>Methylobacterium</taxon>
    </lineage>
</organism>
<evidence type="ECO:0000256" key="5">
    <source>
        <dbReference type="ARBA" id="ARBA00022679"/>
    </source>
</evidence>
<dbReference type="NCBIfam" id="TIGR00589">
    <property type="entry name" value="ogt"/>
    <property type="match status" value="1"/>
</dbReference>
<dbReference type="OrthoDB" id="9802228at2"/>
<dbReference type="Gene3D" id="1.10.10.60">
    <property type="entry name" value="Homeodomain-like"/>
    <property type="match status" value="1"/>
</dbReference>
<dbReference type="SUPFAM" id="SSF57884">
    <property type="entry name" value="Ada DNA repair protein, N-terminal domain (N-Ada 10)"/>
    <property type="match status" value="1"/>
</dbReference>
<evidence type="ECO:0000256" key="12">
    <source>
        <dbReference type="PIRSR" id="PIRSR000409-1"/>
    </source>
</evidence>
<dbReference type="FunFam" id="1.10.10.10:FF:000214">
    <property type="entry name" value="Methylated-DNA--protein-cysteine methyltransferase"/>
    <property type="match status" value="1"/>
</dbReference>
<dbReference type="Gene3D" id="1.10.10.10">
    <property type="entry name" value="Winged helix-like DNA-binding domain superfamily/Winged helix DNA-binding domain"/>
    <property type="match status" value="1"/>
</dbReference>
<keyword evidence="9" id="KW-0804">Transcription</keyword>
<dbReference type="InterPro" id="IPR018060">
    <property type="entry name" value="HTH_AraC"/>
</dbReference>
<keyword evidence="6" id="KW-0227">DNA damage</keyword>
<dbReference type="SUPFAM" id="SSF53155">
    <property type="entry name" value="Methylated DNA-protein cysteine methyltransferase domain"/>
    <property type="match status" value="1"/>
</dbReference>
<dbReference type="Pfam" id="PF12833">
    <property type="entry name" value="HTH_18"/>
    <property type="match status" value="1"/>
</dbReference>
<keyword evidence="13" id="KW-0479">Metal-binding</keyword>
<dbReference type="Pfam" id="PF01035">
    <property type="entry name" value="DNA_binding_1"/>
    <property type="match status" value="1"/>
</dbReference>
<dbReference type="PANTHER" id="PTHR10815">
    <property type="entry name" value="METHYLATED-DNA--PROTEIN-CYSTEINE METHYLTRANSFERASE"/>
    <property type="match status" value="1"/>
</dbReference>
<feature type="active site" description="Nucleophile; methyl group acceptor from either O6-methylguanine or O4-methylthymine" evidence="12">
    <location>
        <position position="339"/>
    </location>
</feature>
<keyword evidence="13" id="KW-0862">Zinc</keyword>
<dbReference type="EC" id="2.1.1.63" evidence="3"/>
<evidence type="ECO:0000256" key="3">
    <source>
        <dbReference type="ARBA" id="ARBA00011918"/>
    </source>
</evidence>
<dbReference type="Gene3D" id="3.30.160.70">
    <property type="entry name" value="Methylated DNA-protein cysteine methyltransferase domain"/>
    <property type="match status" value="1"/>
</dbReference>
<name>A0A6B9FT29_9HYPH</name>